<evidence type="ECO:0000259" key="3">
    <source>
        <dbReference type="PROSITE" id="PS51371"/>
    </source>
</evidence>
<dbReference type="PROSITE" id="PS51371">
    <property type="entry name" value="CBS"/>
    <property type="match status" value="3"/>
</dbReference>
<evidence type="ECO:0000313" key="5">
    <source>
        <dbReference type="Proteomes" id="UP000018159"/>
    </source>
</evidence>
<dbReference type="InterPro" id="IPR000644">
    <property type="entry name" value="CBS_dom"/>
</dbReference>
<dbReference type="InterPro" id="IPR051257">
    <property type="entry name" value="Diverse_CBS-Domain"/>
</dbReference>
<dbReference type="Pfam" id="PF00571">
    <property type="entry name" value="CBS"/>
    <property type="match status" value="4"/>
</dbReference>
<evidence type="ECO:0000313" key="4">
    <source>
        <dbReference type="EMBL" id="CDI05702.1"/>
    </source>
</evidence>
<dbReference type="AlphaFoldDB" id="V6ASU6"/>
<dbReference type="RefSeq" id="WP_048195723.1">
    <property type="nucleotide sequence ID" value="NZ_CBTY010000008.1"/>
</dbReference>
<reference evidence="4 5" key="1">
    <citation type="journal article" date="2013" name="PLoS ONE">
        <title>Enrichment and Genome Sequence of the Group I.1a Ammonia-Oxidizing Archaeon ?Ca. Nitrosotenuis uzonensis? Representing a Clade Globally.</title>
        <authorList>
            <person name="Lebedeva E.V."/>
            <person name="Hatzenpichler R."/>
            <person name="Pelletier E."/>
            <person name="Schuster N."/>
            <person name="Hauzmayer S."/>
            <person name="Bulaev A."/>
            <person name="Grigor'eva N.V."/>
            <person name="Galushko A."/>
            <person name="Schmid M."/>
            <person name="Palatinszky M."/>
            <person name="Le Paslier D."/>
            <person name="Daims H."/>
            <person name="Wagner M."/>
        </authorList>
    </citation>
    <scope>NUCLEOTIDE SEQUENCE [LARGE SCALE GENOMIC DNA]</scope>
    <source>
        <strain evidence="4 5">N4</strain>
    </source>
</reference>
<keyword evidence="5" id="KW-1185">Reference proteome</keyword>
<dbReference type="Gene3D" id="3.10.580.10">
    <property type="entry name" value="CBS-domain"/>
    <property type="match status" value="2"/>
</dbReference>
<feature type="domain" description="CBS" evidence="3">
    <location>
        <begin position="236"/>
        <end position="290"/>
    </location>
</feature>
<feature type="domain" description="CBS" evidence="3">
    <location>
        <begin position="149"/>
        <end position="204"/>
    </location>
</feature>
<feature type="domain" description="CBS" evidence="3">
    <location>
        <begin position="19"/>
        <end position="75"/>
    </location>
</feature>
<gene>
    <name evidence="4" type="ORF">NITUZ_30394</name>
</gene>
<comment type="caution">
    <text evidence="4">The sequence shown here is derived from an EMBL/GenBank/DDBJ whole genome shotgun (WGS) entry which is preliminary data.</text>
</comment>
<dbReference type="PANTHER" id="PTHR43080">
    <property type="entry name" value="CBS DOMAIN-CONTAINING PROTEIN CBSX3, MITOCHONDRIAL"/>
    <property type="match status" value="1"/>
</dbReference>
<accession>V6ASU6</accession>
<name>V6ASU6_9ARCH</name>
<evidence type="ECO:0000256" key="1">
    <source>
        <dbReference type="ARBA" id="ARBA00023122"/>
    </source>
</evidence>
<dbReference type="PANTHER" id="PTHR43080:SF2">
    <property type="entry name" value="CBS DOMAIN-CONTAINING PROTEIN"/>
    <property type="match status" value="1"/>
</dbReference>
<sequence>MAHSEYLVGSSPDDTVIEIKNADIIKADVSDNLYDVIINLITNGISKLFIFDKNLPVGIVTDKDIIRFLYNERSGKRFDEITVDQIMNSICYVIDSLTCRQAAQTMLINKISSLGIGSRQHLLGIVTKTDLLQYYVNRMHDTSKVLDYMTISYYSADVESKLHEIIKKMITCDVSRVVITENQTPVGIITNGDIFRITMSINKLSIVQSSLTTYSEENRLWSESGFVGSKQAGEVMSEGIISIRSNQNMMEAAKLMLEKKIDSLGVSNSSGELVGIINKTNVLYALANAK</sequence>
<evidence type="ECO:0000256" key="2">
    <source>
        <dbReference type="PROSITE-ProRule" id="PRU00703"/>
    </source>
</evidence>
<dbReference type="EMBL" id="CBTY010000008">
    <property type="protein sequence ID" value="CDI05702.1"/>
    <property type="molecule type" value="Genomic_DNA"/>
</dbReference>
<dbReference type="SMART" id="SM00116">
    <property type="entry name" value="CBS"/>
    <property type="match status" value="4"/>
</dbReference>
<proteinExistence type="predicted"/>
<keyword evidence="1 2" id="KW-0129">CBS domain</keyword>
<dbReference type="STRING" id="1407055.NITUZ_30394"/>
<dbReference type="Proteomes" id="UP000018159">
    <property type="component" value="Unassembled WGS sequence"/>
</dbReference>
<dbReference type="OrthoDB" id="43333at2157"/>
<protein>
    <submittedName>
        <fullName evidence="4">Signal transduction protein with CBS domains</fullName>
    </submittedName>
</protein>
<dbReference type="InterPro" id="IPR046342">
    <property type="entry name" value="CBS_dom_sf"/>
</dbReference>
<dbReference type="SUPFAM" id="SSF54631">
    <property type="entry name" value="CBS-domain pair"/>
    <property type="match status" value="2"/>
</dbReference>
<organism evidence="4 5">
    <name type="scientific">Candidatus Nitrosotenuis uzonensis</name>
    <dbReference type="NCBI Taxonomy" id="1407055"/>
    <lineage>
        <taxon>Archaea</taxon>
        <taxon>Nitrososphaerota</taxon>
        <taxon>Candidatus Nitrosotenuis</taxon>
    </lineage>
</organism>